<protein>
    <submittedName>
        <fullName evidence="1">Uncharacterized protein</fullName>
    </submittedName>
</protein>
<reference evidence="1" key="1">
    <citation type="journal article" date="2004" name="Genome Res.">
        <title>The status, quality, and expansion of the NIH full-length cDNA project: the Mammalian Gene Collection (MGC).</title>
        <authorList>
            <consortium name="The MGC Project Team"/>
            <person name="Gerhard D.S."/>
            <person name="Wagner L."/>
            <person name="Feingold E.A."/>
            <person name="Shenmen C.M."/>
            <person name="Grouse L.H."/>
            <person name="Schuler G."/>
            <person name="Klein S.L."/>
            <person name="Old S."/>
            <person name="Rasooly R."/>
            <person name="Good P."/>
            <person name="Guyer M."/>
            <person name="Peck A.M."/>
            <person name="Derge J.G."/>
            <person name="Lipman D."/>
            <person name="Collins F.S."/>
            <person name="Jang W."/>
            <person name="Sherry S."/>
            <person name="Feolo M."/>
            <person name="Misquitta L."/>
            <person name="Lee E."/>
            <person name="Rotmistrovsky K."/>
            <person name="Greenhut S.F."/>
            <person name="Schaefer C.F."/>
            <person name="Buetow K."/>
            <person name="Bonner T.I."/>
            <person name="Haussler D."/>
            <person name="Kent J."/>
            <person name="Kiekhaus M."/>
            <person name="Furey T."/>
            <person name="Brent M."/>
            <person name="Prange C."/>
            <person name="Schreiber K."/>
            <person name="Shapiro N."/>
            <person name="Bhat N.K."/>
            <person name="Hopkins R.F."/>
            <person name="Hsie F."/>
            <person name="Driscoll T."/>
            <person name="Soares M.B."/>
            <person name="Casavant T.L."/>
            <person name="Scheetz T.E."/>
            <person name="Brown-stein M.J."/>
            <person name="Usdin T.B."/>
            <person name="Toshiyuki S."/>
            <person name="Carninci P."/>
            <person name="Piao Y."/>
            <person name="Dudekula D.B."/>
            <person name="Ko M.S."/>
            <person name="Kawakami K."/>
            <person name="Suzuki Y."/>
            <person name="Sugano S."/>
            <person name="Gruber C.E."/>
            <person name="Smith M.R."/>
            <person name="Simmons B."/>
            <person name="Moore T."/>
            <person name="Waterman R."/>
            <person name="Johnson S.L."/>
            <person name="Ruan Y."/>
            <person name="Wei C.L."/>
            <person name="Mathavan S."/>
            <person name="Gunaratne P.H."/>
            <person name="Wu J."/>
            <person name="Garcia A.M."/>
            <person name="Hulyk S.W."/>
            <person name="Fuh E."/>
            <person name="Yuan Y."/>
            <person name="Sneed A."/>
            <person name="Kowis C."/>
            <person name="Hodgson A."/>
            <person name="Muzny D.M."/>
            <person name="McPherson J."/>
            <person name="Gibbs R.A."/>
            <person name="Fahey J."/>
            <person name="Helton E."/>
            <person name="Ketteman M."/>
            <person name="Madan A."/>
            <person name="Rodrigues S."/>
            <person name="Sanchez A."/>
            <person name="Whiting M."/>
            <person name="Madari A."/>
            <person name="Young A.C."/>
            <person name="Wetherby K.D."/>
            <person name="Granite S.J."/>
            <person name="Kwong P.N."/>
            <person name="Brinkley C.P."/>
            <person name="Pearson R.L."/>
            <person name="Bouffard G.G."/>
            <person name="Blakesly R.W."/>
            <person name="Green E.D."/>
            <person name="Dickson M.C."/>
            <person name="Rodriguez A.C."/>
            <person name="Grimwood J."/>
            <person name="Schmutz J."/>
            <person name="Myers R.M."/>
            <person name="Butterfield Y.S."/>
            <person name="Griffith M."/>
            <person name="Griffith O.L."/>
            <person name="Krzywinski M.I."/>
            <person name="Liao N."/>
            <person name="Morin R."/>
            <person name="Morrin R."/>
            <person name="Palmquist D."/>
            <person name="Petrescu A.S."/>
            <person name="Skalska U."/>
            <person name="Smailus D.E."/>
            <person name="Stott J.M."/>
            <person name="Schnerch A."/>
            <person name="Schein J.E."/>
            <person name="Jones S.J."/>
            <person name="Holt R.A."/>
            <person name="Baross A."/>
            <person name="Marra M.A."/>
            <person name="Clifton S."/>
            <person name="Makowski K.A."/>
            <person name="Bosak S."/>
            <person name="Malek J."/>
        </authorList>
    </citation>
    <scope>NUCLEOTIDE SEQUENCE [LARGE SCALE MRNA]</scope>
</reference>
<gene>
    <name evidence="1" type="primary">FLJ44838</name>
</gene>
<proteinExistence type="evidence at transcript level"/>
<evidence type="ECO:0000313" key="1">
    <source>
        <dbReference type="EMBL" id="AAI40940.1"/>
    </source>
</evidence>
<organism evidence="1">
    <name type="scientific">Homo sapiens</name>
    <name type="common">Human</name>
    <dbReference type="NCBI Taxonomy" id="9606"/>
    <lineage>
        <taxon>Eukaryota</taxon>
        <taxon>Metazoa</taxon>
        <taxon>Chordata</taxon>
        <taxon>Craniata</taxon>
        <taxon>Vertebrata</taxon>
        <taxon>Euteleostomi</taxon>
        <taxon>Mammalia</taxon>
        <taxon>Eutheria</taxon>
        <taxon>Euarchontoglires</taxon>
        <taxon>Primates</taxon>
        <taxon>Haplorrhini</taxon>
        <taxon>Catarrhini</taxon>
        <taxon>Hominidae</taxon>
        <taxon>Homo</taxon>
    </lineage>
</organism>
<name>B2RU32_HUMAN</name>
<dbReference type="AlphaFoldDB" id="B2RU32"/>
<accession>B2RU32</accession>
<dbReference type="EMBL" id="BC140939">
    <property type="protein sequence ID" value="AAI40940.1"/>
    <property type="molecule type" value="mRNA"/>
</dbReference>
<sequence length="189" mass="20529">MCAKRLRGPFRIFLPLRKYSFFPSQVAQPFASAAVAQALLSSPGTNLQQTLVGGLRLRHGSVGGAQWVVKAACPWEPQDVACCGGFTVTARIAACVLLCLCEHMYTPSAHARMTFGTEHLLLWPAQRRADPRTAAPIRLHQGQLDPSRDPENLRVWAVGSCRAGVELHGSPVHLHMRAGQHISMFAGVA</sequence>